<dbReference type="AlphaFoldDB" id="A0A8S0UWC2"/>
<keyword evidence="3" id="KW-1185">Reference proteome</keyword>
<name>A0A8S0UWC2_OLEEU</name>
<reference evidence="2 3" key="1">
    <citation type="submission" date="2019-12" db="EMBL/GenBank/DDBJ databases">
        <authorList>
            <person name="Alioto T."/>
            <person name="Alioto T."/>
            <person name="Gomez Garrido J."/>
        </authorList>
    </citation>
    <scope>NUCLEOTIDE SEQUENCE [LARGE SCALE GENOMIC DNA]</scope>
</reference>
<dbReference type="Gramene" id="OE9A023981T1">
    <property type="protein sequence ID" value="OE9A023981C1"/>
    <property type="gene ID" value="OE9A023981"/>
</dbReference>
<proteinExistence type="predicted"/>
<evidence type="ECO:0000259" key="1">
    <source>
        <dbReference type="Pfam" id="PF09331"/>
    </source>
</evidence>
<dbReference type="PANTHER" id="PTHR48449">
    <property type="entry name" value="DUF1985 DOMAIN-CONTAINING PROTEIN"/>
    <property type="match status" value="1"/>
</dbReference>
<evidence type="ECO:0000313" key="2">
    <source>
        <dbReference type="EMBL" id="CAA3023697.1"/>
    </source>
</evidence>
<sequence length="238" mass="27930">MEKSKVAKMVINVEDMLDHRNKRKSEVHQPNLQEMWFLVAERYVKFSIFEFCILTELRCSGDSDTGIFESRPSQLKTKYFSQVDTVTHEDVKSTFIPACQMPDMDLVEALLDHDVALSGIPYFITACLFSRDYKKVVDHYLFMLVEEFSTLNTFPWEKLLFEITLSFLKDGLSRQTTHYRLRDMLVAFQAWIHETFHDLDEVIVTRISRTHPRIKIGMQMCNLLLLSWRSPTALTSLM</sequence>
<evidence type="ECO:0000313" key="3">
    <source>
        <dbReference type="Proteomes" id="UP000594638"/>
    </source>
</evidence>
<comment type="caution">
    <text evidence="2">The sequence shown here is derived from an EMBL/GenBank/DDBJ whole genome shotgun (WGS) entry which is preliminary data.</text>
</comment>
<dbReference type="InterPro" id="IPR015410">
    <property type="entry name" value="DUF1985"/>
</dbReference>
<organism evidence="2 3">
    <name type="scientific">Olea europaea subsp. europaea</name>
    <dbReference type="NCBI Taxonomy" id="158383"/>
    <lineage>
        <taxon>Eukaryota</taxon>
        <taxon>Viridiplantae</taxon>
        <taxon>Streptophyta</taxon>
        <taxon>Embryophyta</taxon>
        <taxon>Tracheophyta</taxon>
        <taxon>Spermatophyta</taxon>
        <taxon>Magnoliopsida</taxon>
        <taxon>eudicotyledons</taxon>
        <taxon>Gunneridae</taxon>
        <taxon>Pentapetalae</taxon>
        <taxon>asterids</taxon>
        <taxon>lamiids</taxon>
        <taxon>Lamiales</taxon>
        <taxon>Oleaceae</taxon>
        <taxon>Oleeae</taxon>
        <taxon>Olea</taxon>
    </lineage>
</organism>
<dbReference type="Pfam" id="PF09331">
    <property type="entry name" value="DUF1985"/>
    <property type="match status" value="1"/>
</dbReference>
<dbReference type="PANTHER" id="PTHR48449:SF1">
    <property type="entry name" value="DUF1985 DOMAIN-CONTAINING PROTEIN"/>
    <property type="match status" value="1"/>
</dbReference>
<dbReference type="EMBL" id="CACTIH010009094">
    <property type="protein sequence ID" value="CAA3023697.1"/>
    <property type="molecule type" value="Genomic_DNA"/>
</dbReference>
<dbReference type="Proteomes" id="UP000594638">
    <property type="component" value="Unassembled WGS sequence"/>
</dbReference>
<feature type="domain" description="DUF1985" evidence="1">
    <location>
        <begin position="26"/>
        <end position="165"/>
    </location>
</feature>
<dbReference type="OrthoDB" id="1930729at2759"/>
<accession>A0A8S0UWC2</accession>
<gene>
    <name evidence="2" type="ORF">OLEA9_A023981</name>
</gene>
<protein>
    <recommendedName>
        <fullName evidence="1">DUF1985 domain-containing protein</fullName>
    </recommendedName>
</protein>